<sequence>MNGVVLIDNKTKETTIRLSKNEVKTIVMLINNSTTRLDLRVELNGEGAHANILGIVIGKDNQVYNLNTYQIHKAAHTTSDLLVKGVFDGSSKLKYRGLIQIEKKAQNANAFQQENNLILSPLVKIDTRPELEIEANEVRCTHAATVGHINEEELFYLKSRGLSQKKAESLIVAGFLQQVIDRIPEGTIRDKISKASPLIK</sequence>
<reference evidence="2 3" key="1">
    <citation type="submission" date="2017-09" db="EMBL/GenBank/DDBJ databases">
        <title>Depth-based differentiation of microbial function through sediment-hosted aquifers and enrichment of novel symbionts in the deep terrestrial subsurface.</title>
        <authorList>
            <person name="Probst A.J."/>
            <person name="Ladd B."/>
            <person name="Jarett J.K."/>
            <person name="Geller-Mcgrath D.E."/>
            <person name="Sieber C.M."/>
            <person name="Emerson J.B."/>
            <person name="Anantharaman K."/>
            <person name="Thomas B.C."/>
            <person name="Malmstrom R."/>
            <person name="Stieglmeier M."/>
            <person name="Klingl A."/>
            <person name="Woyke T."/>
            <person name="Ryan C.M."/>
            <person name="Banfield J.F."/>
        </authorList>
    </citation>
    <scope>NUCLEOTIDE SEQUENCE [LARGE SCALE GENOMIC DNA]</scope>
    <source>
        <strain evidence="2">CG22_combo_CG10-13_8_21_14_all_38_20</strain>
    </source>
</reference>
<dbReference type="InterPro" id="IPR037284">
    <property type="entry name" value="SUF_FeS_clus_asmbl_SufBD_sf"/>
</dbReference>
<organism evidence="2 3">
    <name type="scientific">Candidatus Roizmanbacteria bacterium CG22_combo_CG10-13_8_21_14_all_38_20</name>
    <dbReference type="NCBI Taxonomy" id="1974862"/>
    <lineage>
        <taxon>Bacteria</taxon>
        <taxon>Candidatus Roizmaniibacteriota</taxon>
    </lineage>
</organism>
<dbReference type="InterPro" id="IPR000825">
    <property type="entry name" value="SUF_FeS_clus_asmbl_SufBD_core"/>
</dbReference>
<comment type="caution">
    <text evidence="2">The sequence shown here is derived from an EMBL/GenBank/DDBJ whole genome shotgun (WGS) entry which is preliminary data.</text>
</comment>
<name>A0A2H0BU46_9BACT</name>
<dbReference type="InterPro" id="IPR055346">
    <property type="entry name" value="Fe-S_cluster_assembly_SufBD"/>
</dbReference>
<evidence type="ECO:0000259" key="1">
    <source>
        <dbReference type="Pfam" id="PF01458"/>
    </source>
</evidence>
<protein>
    <recommendedName>
        <fullName evidence="1">SUF system FeS cluster assembly SufBD core domain-containing protein</fullName>
    </recommendedName>
</protein>
<dbReference type="EMBL" id="PCTA01000035">
    <property type="protein sequence ID" value="PIP61039.1"/>
    <property type="molecule type" value="Genomic_DNA"/>
</dbReference>
<feature type="domain" description="SUF system FeS cluster assembly SufBD core" evidence="1">
    <location>
        <begin position="20"/>
        <end position="175"/>
    </location>
</feature>
<proteinExistence type="predicted"/>
<gene>
    <name evidence="2" type="ORF">COW99_05970</name>
</gene>
<dbReference type="GO" id="GO:0016226">
    <property type="term" value="P:iron-sulfur cluster assembly"/>
    <property type="evidence" value="ECO:0007669"/>
    <property type="project" value="InterPro"/>
</dbReference>
<evidence type="ECO:0000313" key="3">
    <source>
        <dbReference type="Proteomes" id="UP000231246"/>
    </source>
</evidence>
<dbReference type="PANTHER" id="PTHR43575:SF1">
    <property type="entry name" value="PROTEIN ABCI7, CHLOROPLASTIC"/>
    <property type="match status" value="1"/>
</dbReference>
<dbReference type="AlphaFoldDB" id="A0A2H0BU46"/>
<dbReference type="PANTHER" id="PTHR43575">
    <property type="entry name" value="PROTEIN ABCI7, CHLOROPLASTIC"/>
    <property type="match status" value="1"/>
</dbReference>
<evidence type="ECO:0000313" key="2">
    <source>
        <dbReference type="EMBL" id="PIP61039.1"/>
    </source>
</evidence>
<accession>A0A2H0BU46</accession>
<dbReference type="Proteomes" id="UP000231246">
    <property type="component" value="Unassembled WGS sequence"/>
</dbReference>
<dbReference type="SUPFAM" id="SSF101960">
    <property type="entry name" value="Stabilizer of iron transporter SufD"/>
    <property type="match status" value="1"/>
</dbReference>
<dbReference type="Pfam" id="PF01458">
    <property type="entry name" value="SUFBD_core"/>
    <property type="match status" value="1"/>
</dbReference>